<evidence type="ECO:0000259" key="1">
    <source>
        <dbReference type="PROSITE" id="PS51750"/>
    </source>
</evidence>
<evidence type="ECO:0000313" key="2">
    <source>
        <dbReference type="EMBL" id="PPK72664.1"/>
    </source>
</evidence>
<dbReference type="InterPro" id="IPR003497">
    <property type="entry name" value="BRO_N_domain"/>
</dbReference>
<keyword evidence="3" id="KW-1185">Reference proteome</keyword>
<dbReference type="OrthoDB" id="1042522at2"/>
<gene>
    <name evidence="2" type="ORF">B0F88_10397</name>
</gene>
<dbReference type="AlphaFoldDB" id="A0A2S6H5C6"/>
<dbReference type="SMART" id="SM01040">
    <property type="entry name" value="Bro-N"/>
    <property type="match status" value="1"/>
</dbReference>
<protein>
    <submittedName>
        <fullName evidence="2">BRO family protein</fullName>
    </submittedName>
</protein>
<reference evidence="2 3" key="1">
    <citation type="submission" date="2018-02" db="EMBL/GenBank/DDBJ databases">
        <title>Subsurface microbial communities from deep shales in Ohio and West Virginia, USA.</title>
        <authorList>
            <person name="Wrighton K."/>
        </authorList>
    </citation>
    <scope>NUCLEOTIDE SEQUENCE [LARGE SCALE GENOMIC DNA]</scope>
    <source>
        <strain evidence="2 3">OWC-G53F</strain>
    </source>
</reference>
<proteinExistence type="predicted"/>
<dbReference type="RefSeq" id="WP_104422763.1">
    <property type="nucleotide sequence ID" value="NZ_PTIY01000003.1"/>
</dbReference>
<dbReference type="PROSITE" id="PS51750">
    <property type="entry name" value="BRO_N"/>
    <property type="match status" value="1"/>
</dbReference>
<dbReference type="Pfam" id="PF02498">
    <property type="entry name" value="Bro-N"/>
    <property type="match status" value="1"/>
</dbReference>
<evidence type="ECO:0000313" key="3">
    <source>
        <dbReference type="Proteomes" id="UP000238071"/>
    </source>
</evidence>
<feature type="domain" description="Bro-N" evidence="1">
    <location>
        <begin position="2"/>
        <end position="104"/>
    </location>
</feature>
<comment type="caution">
    <text evidence="2">The sequence shown here is derived from an EMBL/GenBank/DDBJ whole genome shotgun (WGS) entry which is preliminary data.</text>
</comment>
<dbReference type="EMBL" id="PTIY01000003">
    <property type="protein sequence ID" value="PPK72664.1"/>
    <property type="molecule type" value="Genomic_DNA"/>
</dbReference>
<accession>A0A2S6H5C6</accession>
<dbReference type="PANTHER" id="PTHR36180">
    <property type="entry name" value="DNA-BINDING PROTEIN-RELATED-RELATED"/>
    <property type="match status" value="1"/>
</dbReference>
<dbReference type="PANTHER" id="PTHR36180:SF2">
    <property type="entry name" value="BRO FAMILY PROTEIN"/>
    <property type="match status" value="1"/>
</dbReference>
<dbReference type="Proteomes" id="UP000238071">
    <property type="component" value="Unassembled WGS sequence"/>
</dbReference>
<name>A0A2S6H5C6_9GAMM</name>
<organism evidence="2 3">
    <name type="scientific">Methylobacter tundripaludum</name>
    <dbReference type="NCBI Taxonomy" id="173365"/>
    <lineage>
        <taxon>Bacteria</taxon>
        <taxon>Pseudomonadati</taxon>
        <taxon>Pseudomonadota</taxon>
        <taxon>Gammaproteobacteria</taxon>
        <taxon>Methylococcales</taxon>
        <taxon>Methylococcaceae</taxon>
        <taxon>Methylobacter</taxon>
    </lineage>
</organism>
<sequence>MSNALQQFQFYTFTLEIIESEGEPWFIASPLAEFLGYQNPARDIRTNVDDEDIQNMYIPVKSNNYICVNESGLYSLVIRSSKPEAKTFKRWVTHEVLPSIRKHGYYLSPDLANPGLDEVTGNLPFQRLNTAKFDTLRKTSRSLAQAYLLECGITPDYVQQQIGQVGHHSAIYGEKTSNSLDVLVERFVEDWKGVGMVIAAPYAHCLSTQALRLFHAWADGKNIPLRMGDNHIIPALARHPDLYSKRVRISRGSAPRALLMIDGLKAPDDVDYTNWLGGCVAEMEMALTQMGVS</sequence>